<gene>
    <name evidence="3" type="ORF">SASPL_150139</name>
</gene>
<dbReference type="InterPro" id="IPR011992">
    <property type="entry name" value="EF-hand-dom_pair"/>
</dbReference>
<evidence type="ECO:0000313" key="4">
    <source>
        <dbReference type="Proteomes" id="UP000298416"/>
    </source>
</evidence>
<dbReference type="InterPro" id="IPR018247">
    <property type="entry name" value="EF_Hand_1_Ca_BS"/>
</dbReference>
<reference evidence="3" key="2">
    <citation type="submission" date="2020-08" db="EMBL/GenBank/DDBJ databases">
        <title>Plant Genome Project.</title>
        <authorList>
            <person name="Zhang R.-G."/>
        </authorList>
    </citation>
    <scope>NUCLEOTIDE SEQUENCE</scope>
    <source>
        <strain evidence="3">Huo1</strain>
        <tissue evidence="3">Leaf</tissue>
    </source>
</reference>
<sequence>MKISDKFSGTDEIFLRSVMEELQAIAEAHVKASSEKTQSKAKQFFTAMDSDRDGKVEMSEFSSFMSKKGYKLTGNPDFFKKLDMDGYGTLDFWESGLHKQQGYPTDDGEDELGDFEDSVLETATKETKDSDADNSDTESVLNVVIRLPSENHGSREGRKKTFDLCLRCYQSNAFQHDAHAAGPKFLDNYTLLHNEQASSNGLARMDVAVNTFRLAVDIFTNL</sequence>
<keyword evidence="1" id="KW-0106">Calcium</keyword>
<evidence type="ECO:0000259" key="2">
    <source>
        <dbReference type="PROSITE" id="PS50222"/>
    </source>
</evidence>
<dbReference type="Proteomes" id="UP000298416">
    <property type="component" value="Unassembled WGS sequence"/>
</dbReference>
<feature type="domain" description="EF-hand" evidence="2">
    <location>
        <begin position="36"/>
        <end position="71"/>
    </location>
</feature>
<dbReference type="InterPro" id="IPR002048">
    <property type="entry name" value="EF_hand_dom"/>
</dbReference>
<evidence type="ECO:0000256" key="1">
    <source>
        <dbReference type="ARBA" id="ARBA00022837"/>
    </source>
</evidence>
<dbReference type="GO" id="GO:0005509">
    <property type="term" value="F:calcium ion binding"/>
    <property type="evidence" value="ECO:0007669"/>
    <property type="project" value="InterPro"/>
</dbReference>
<name>A0A8X8Z1H3_SALSN</name>
<proteinExistence type="predicted"/>
<comment type="caution">
    <text evidence="3">The sequence shown here is derived from an EMBL/GenBank/DDBJ whole genome shotgun (WGS) entry which is preliminary data.</text>
</comment>
<evidence type="ECO:0000313" key="3">
    <source>
        <dbReference type="EMBL" id="KAG6388707.1"/>
    </source>
</evidence>
<reference evidence="3" key="1">
    <citation type="submission" date="2018-01" db="EMBL/GenBank/DDBJ databases">
        <authorList>
            <person name="Mao J.F."/>
        </authorList>
    </citation>
    <scope>NUCLEOTIDE SEQUENCE</scope>
    <source>
        <strain evidence="3">Huo1</strain>
        <tissue evidence="3">Leaf</tissue>
    </source>
</reference>
<dbReference type="EMBL" id="PNBA02000020">
    <property type="protein sequence ID" value="KAG6388707.1"/>
    <property type="molecule type" value="Genomic_DNA"/>
</dbReference>
<dbReference type="PROSITE" id="PS50222">
    <property type="entry name" value="EF_HAND_2"/>
    <property type="match status" value="1"/>
</dbReference>
<dbReference type="AlphaFoldDB" id="A0A8X8Z1H3"/>
<keyword evidence="4" id="KW-1185">Reference proteome</keyword>
<dbReference type="Gene3D" id="1.10.238.10">
    <property type="entry name" value="EF-hand"/>
    <property type="match status" value="1"/>
</dbReference>
<organism evidence="3">
    <name type="scientific">Salvia splendens</name>
    <name type="common">Scarlet sage</name>
    <dbReference type="NCBI Taxonomy" id="180675"/>
    <lineage>
        <taxon>Eukaryota</taxon>
        <taxon>Viridiplantae</taxon>
        <taxon>Streptophyta</taxon>
        <taxon>Embryophyta</taxon>
        <taxon>Tracheophyta</taxon>
        <taxon>Spermatophyta</taxon>
        <taxon>Magnoliopsida</taxon>
        <taxon>eudicotyledons</taxon>
        <taxon>Gunneridae</taxon>
        <taxon>Pentapetalae</taxon>
        <taxon>asterids</taxon>
        <taxon>lamiids</taxon>
        <taxon>Lamiales</taxon>
        <taxon>Lamiaceae</taxon>
        <taxon>Nepetoideae</taxon>
        <taxon>Mentheae</taxon>
        <taxon>Salviinae</taxon>
        <taxon>Salvia</taxon>
        <taxon>Salvia subgen. Calosphace</taxon>
        <taxon>core Calosphace</taxon>
    </lineage>
</organism>
<dbReference type="PROSITE" id="PS00018">
    <property type="entry name" value="EF_HAND_1"/>
    <property type="match status" value="1"/>
</dbReference>
<protein>
    <recommendedName>
        <fullName evidence="2">EF-hand domain-containing protein</fullName>
    </recommendedName>
</protein>
<dbReference type="SUPFAM" id="SSF47473">
    <property type="entry name" value="EF-hand"/>
    <property type="match status" value="1"/>
</dbReference>
<accession>A0A8X8Z1H3</accession>